<proteinExistence type="predicted"/>
<dbReference type="AlphaFoldDB" id="A0A939EE84"/>
<dbReference type="Gene3D" id="3.40.50.1820">
    <property type="entry name" value="alpha/beta hydrolase"/>
    <property type="match status" value="1"/>
</dbReference>
<dbReference type="InterPro" id="IPR041127">
    <property type="entry name" value="PET_hydrolase/cutinase-like"/>
</dbReference>
<keyword evidence="1" id="KW-0732">Signal</keyword>
<organism evidence="3 4">
    <name type="scientific">Roseibium aggregatum</name>
    <dbReference type="NCBI Taxonomy" id="187304"/>
    <lineage>
        <taxon>Bacteria</taxon>
        <taxon>Pseudomonadati</taxon>
        <taxon>Pseudomonadota</taxon>
        <taxon>Alphaproteobacteria</taxon>
        <taxon>Hyphomicrobiales</taxon>
        <taxon>Stappiaceae</taxon>
        <taxon>Roseibium</taxon>
    </lineage>
</organism>
<protein>
    <recommendedName>
        <fullName evidence="2">PET hydrolase/cutinase-like domain-containing protein</fullName>
    </recommendedName>
</protein>
<evidence type="ECO:0000259" key="2">
    <source>
        <dbReference type="Pfam" id="PF12740"/>
    </source>
</evidence>
<comment type="caution">
    <text evidence="3">The sequence shown here is derived from an EMBL/GenBank/DDBJ whole genome shotgun (WGS) entry which is preliminary data.</text>
</comment>
<name>A0A939EE84_9HYPH</name>
<evidence type="ECO:0000256" key="1">
    <source>
        <dbReference type="SAM" id="SignalP"/>
    </source>
</evidence>
<dbReference type="InterPro" id="IPR016986">
    <property type="entry name" value="UCP031982_abhydr"/>
</dbReference>
<dbReference type="Proteomes" id="UP000664096">
    <property type="component" value="Unassembled WGS sequence"/>
</dbReference>
<dbReference type="Pfam" id="PF12740">
    <property type="entry name" value="PETase"/>
    <property type="match status" value="1"/>
</dbReference>
<dbReference type="RefSeq" id="WP_207139702.1">
    <property type="nucleotide sequence ID" value="NZ_JAEKJZ010000001.1"/>
</dbReference>
<gene>
    <name evidence="3" type="ORF">JF539_07575</name>
</gene>
<reference evidence="3" key="1">
    <citation type="submission" date="2020-12" db="EMBL/GenBank/DDBJ databases">
        <title>Oil enriched cultivation method for isolating marine PHA-producing bacteria.</title>
        <authorList>
            <person name="Zheng W."/>
            <person name="Yu S."/>
            <person name="Huang Y."/>
        </authorList>
    </citation>
    <scope>NUCLEOTIDE SEQUENCE</scope>
    <source>
        <strain evidence="3">SY-2-12</strain>
    </source>
</reference>
<sequence>MLKSALTLLMSCLCAGPGFAEPHIGVQTIITRGDDDPRHLSLSVWYPAQEGGSFEVVGGNAVFVGQPAYRDAAMAPGKYPLVLLSHGGLRSAADSGAWLSGRLAEEGFVVVEVNGPRPNSAEDAVNDIWRRPQDVSRALDQLLRDPVWSTVVDPSRIAVAGYALGGTAALALAGGRFDADAFVTACEEIENGLDCAWYAAQGVSLAAVDREMLERAHRDLRIGTSIAIDPEYEGIFLAPSLTGQGADLRVFRLGAADHAKFDTIGLAQAVIETATRYDAFPLCTPKGRFILAEDGGDAALCEGDPVERARIHDEIADRLGRKSVSD</sequence>
<dbReference type="InterPro" id="IPR029058">
    <property type="entry name" value="AB_hydrolase_fold"/>
</dbReference>
<feature type="chain" id="PRO_5037864646" description="PET hydrolase/cutinase-like domain-containing protein" evidence="1">
    <location>
        <begin position="21"/>
        <end position="326"/>
    </location>
</feature>
<evidence type="ECO:0000313" key="3">
    <source>
        <dbReference type="EMBL" id="MBN9670195.1"/>
    </source>
</evidence>
<dbReference type="SUPFAM" id="SSF53474">
    <property type="entry name" value="alpha/beta-Hydrolases"/>
    <property type="match status" value="1"/>
</dbReference>
<feature type="domain" description="PET hydrolase/cutinase-like" evidence="2">
    <location>
        <begin position="77"/>
        <end position="176"/>
    </location>
</feature>
<feature type="signal peptide" evidence="1">
    <location>
        <begin position="1"/>
        <end position="20"/>
    </location>
</feature>
<accession>A0A939EE84</accession>
<evidence type="ECO:0000313" key="4">
    <source>
        <dbReference type="Proteomes" id="UP000664096"/>
    </source>
</evidence>
<dbReference type="PIRSF" id="PIRSF031982">
    <property type="entry name" value="UCP031982_abhydr"/>
    <property type="match status" value="1"/>
</dbReference>
<dbReference type="EMBL" id="JAEKJZ010000001">
    <property type="protein sequence ID" value="MBN9670195.1"/>
    <property type="molecule type" value="Genomic_DNA"/>
</dbReference>